<name>A0A850QIE8_9BURK</name>
<keyword evidence="3" id="KW-1185">Reference proteome</keyword>
<protein>
    <submittedName>
        <fullName evidence="2">Site-specific integrase</fullName>
    </submittedName>
</protein>
<evidence type="ECO:0000313" key="2">
    <source>
        <dbReference type="EMBL" id="NVO79351.1"/>
    </source>
</evidence>
<dbReference type="InterPro" id="IPR011010">
    <property type="entry name" value="DNA_brk_join_enz"/>
</dbReference>
<dbReference type="AlphaFoldDB" id="A0A850QIE8"/>
<evidence type="ECO:0000313" key="3">
    <source>
        <dbReference type="Proteomes" id="UP000588051"/>
    </source>
</evidence>
<dbReference type="SUPFAM" id="SSF56349">
    <property type="entry name" value="DNA breaking-rejoining enzymes"/>
    <property type="match status" value="1"/>
</dbReference>
<dbReference type="GO" id="GO:0003677">
    <property type="term" value="F:DNA binding"/>
    <property type="evidence" value="ECO:0007669"/>
    <property type="project" value="UniProtKB-KW"/>
</dbReference>
<dbReference type="Proteomes" id="UP000588051">
    <property type="component" value="Unassembled WGS sequence"/>
</dbReference>
<proteinExistence type="predicted"/>
<evidence type="ECO:0000256" key="1">
    <source>
        <dbReference type="ARBA" id="ARBA00023125"/>
    </source>
</evidence>
<dbReference type="Gene3D" id="1.10.150.130">
    <property type="match status" value="1"/>
</dbReference>
<reference evidence="2 3" key="1">
    <citation type="submission" date="2020-06" db="EMBL/GenBank/DDBJ databases">
        <authorList>
            <person name="Qiu C."/>
            <person name="Liu Z."/>
        </authorList>
    </citation>
    <scope>NUCLEOTIDE SEQUENCE [LARGE SCALE GENOMIC DNA]</scope>
    <source>
        <strain evidence="2 3">EM 1</strain>
    </source>
</reference>
<dbReference type="RefSeq" id="WP_176804930.1">
    <property type="nucleotide sequence ID" value="NZ_JABXYJ010000013.1"/>
</dbReference>
<organism evidence="2 3">
    <name type="scientific">Undibacterium oligocarboniphilum</name>
    <dbReference type="NCBI Taxonomy" id="666702"/>
    <lineage>
        <taxon>Bacteria</taxon>
        <taxon>Pseudomonadati</taxon>
        <taxon>Pseudomonadota</taxon>
        <taxon>Betaproteobacteria</taxon>
        <taxon>Burkholderiales</taxon>
        <taxon>Oxalobacteraceae</taxon>
        <taxon>Undibacterium</taxon>
    </lineage>
</organism>
<keyword evidence="1" id="KW-0238">DNA-binding</keyword>
<comment type="caution">
    <text evidence="2">The sequence shown here is derived from an EMBL/GenBank/DDBJ whole genome shotgun (WGS) entry which is preliminary data.</text>
</comment>
<sequence length="79" mass="9448">MKIAPKTLYEYRNHQQLFADWIAIRKNTPHFPIKKITRQDISDFIDELLQKGLSNQTVQLKYLSSIYDKTHLAMKHVLY</sequence>
<dbReference type="InterPro" id="IPR010998">
    <property type="entry name" value="Integrase_recombinase_N"/>
</dbReference>
<gene>
    <name evidence="2" type="ORF">HV832_16145</name>
</gene>
<accession>A0A850QIE8</accession>
<dbReference type="EMBL" id="JABXYJ010000013">
    <property type="protein sequence ID" value="NVO79351.1"/>
    <property type="molecule type" value="Genomic_DNA"/>
</dbReference>